<dbReference type="Proteomes" id="UP000069632">
    <property type="component" value="Unassembled WGS sequence"/>
</dbReference>
<dbReference type="Pfam" id="PF01794">
    <property type="entry name" value="Ferric_reduct"/>
    <property type="match status" value="1"/>
</dbReference>
<evidence type="ECO:0000256" key="6">
    <source>
        <dbReference type="ARBA" id="ARBA00023136"/>
    </source>
</evidence>
<dbReference type="GO" id="GO:0016679">
    <property type="term" value="F:oxidoreductase activity, acting on diphenols and related substances as donors"/>
    <property type="evidence" value="ECO:0007669"/>
    <property type="project" value="TreeGrafter"/>
</dbReference>
<evidence type="ECO:0000256" key="1">
    <source>
        <dbReference type="ARBA" id="ARBA00004141"/>
    </source>
</evidence>
<protein>
    <submittedName>
        <fullName evidence="9">Membrane protein</fullName>
    </submittedName>
</protein>
<keyword evidence="10" id="KW-1185">Reference proteome</keyword>
<keyword evidence="5" id="KW-0408">Iron</keyword>
<keyword evidence="2" id="KW-0813">Transport</keyword>
<sequence>MKIVKFIIYAVIFLAPLGYILAKFSTQADPLSFIYSVSGYSVLCSLGLIVILNFINVRKYSKLLGFFGFFYAFLHFLTFVILDKGLNLAKVYSDILSQNFALSGFIGLVLMAILAVSSLKFSWFRKVGLLFYPLLICAALHYFLYPKIPQLWHYSVLIFACLVAVIKVLNLIQKYKNNLKEA</sequence>
<dbReference type="PANTHER" id="PTHR36964:SF1">
    <property type="entry name" value="PROTEIN-METHIONINE-SULFOXIDE REDUCTASE HEME-BINDING SUBUNIT MSRQ"/>
    <property type="match status" value="1"/>
</dbReference>
<gene>
    <name evidence="9" type="ORF">ERS672216_00784</name>
</gene>
<feature type="transmembrane region" description="Helical" evidence="7">
    <location>
        <begin position="32"/>
        <end position="56"/>
    </location>
</feature>
<feature type="domain" description="Ferric oxidoreductase" evidence="8">
    <location>
        <begin position="60"/>
        <end position="140"/>
    </location>
</feature>
<keyword evidence="3 7" id="KW-0812">Transmembrane</keyword>
<proteinExistence type="predicted"/>
<feature type="transmembrane region" description="Helical" evidence="7">
    <location>
        <begin position="63"/>
        <end position="82"/>
    </location>
</feature>
<dbReference type="OrthoDB" id="5362134at2"/>
<dbReference type="GO" id="GO:0005886">
    <property type="term" value="C:plasma membrane"/>
    <property type="evidence" value="ECO:0007669"/>
    <property type="project" value="TreeGrafter"/>
</dbReference>
<dbReference type="InterPro" id="IPR013130">
    <property type="entry name" value="Fe3_Rdtase_TM_dom"/>
</dbReference>
<keyword evidence="6 7" id="KW-0472">Membrane</keyword>
<dbReference type="PANTHER" id="PTHR36964">
    <property type="entry name" value="PROTEIN-METHIONINE-SULFOXIDE REDUCTASE HEME-BINDING SUBUNIT MSRQ"/>
    <property type="match status" value="1"/>
</dbReference>
<feature type="transmembrane region" description="Helical" evidence="7">
    <location>
        <begin position="102"/>
        <end position="122"/>
    </location>
</feature>
<dbReference type="RefSeq" id="WP_075540116.1">
    <property type="nucleotide sequence ID" value="NZ_CP053844.1"/>
</dbReference>
<dbReference type="GO" id="GO:0010181">
    <property type="term" value="F:FMN binding"/>
    <property type="evidence" value="ECO:0007669"/>
    <property type="project" value="TreeGrafter"/>
</dbReference>
<accession>A0A128EE86</accession>
<reference evidence="9 10" key="1">
    <citation type="submission" date="2016-02" db="EMBL/GenBank/DDBJ databases">
        <authorList>
            <consortium name="Pathogen Informatics"/>
        </authorList>
    </citation>
    <scope>NUCLEOTIDE SEQUENCE [LARGE SCALE GENOMIC DNA]</scope>
    <source>
        <strain evidence="9 10">RC20</strain>
    </source>
</reference>
<evidence type="ECO:0000256" key="2">
    <source>
        <dbReference type="ARBA" id="ARBA00022448"/>
    </source>
</evidence>
<dbReference type="EMBL" id="FIZP01000002">
    <property type="protein sequence ID" value="CZE47224.1"/>
    <property type="molecule type" value="Genomic_DNA"/>
</dbReference>
<comment type="subcellular location">
    <subcellularLocation>
        <location evidence="1">Membrane</location>
        <topology evidence="1">Multi-pass membrane protein</topology>
    </subcellularLocation>
</comment>
<dbReference type="GO" id="GO:0020037">
    <property type="term" value="F:heme binding"/>
    <property type="evidence" value="ECO:0007669"/>
    <property type="project" value="TreeGrafter"/>
</dbReference>
<evidence type="ECO:0000256" key="5">
    <source>
        <dbReference type="ARBA" id="ARBA00023004"/>
    </source>
</evidence>
<dbReference type="AlphaFoldDB" id="A0A128EE86"/>
<evidence type="ECO:0000259" key="8">
    <source>
        <dbReference type="Pfam" id="PF01794"/>
    </source>
</evidence>
<dbReference type="InterPro" id="IPR022837">
    <property type="entry name" value="MsrQ-like"/>
</dbReference>
<feature type="transmembrane region" description="Helical" evidence="7">
    <location>
        <begin position="151"/>
        <end position="172"/>
    </location>
</feature>
<evidence type="ECO:0000313" key="9">
    <source>
        <dbReference type="EMBL" id="CZE47224.1"/>
    </source>
</evidence>
<name>A0A128EE86_9BACT</name>
<organism evidence="9 10">
    <name type="scientific">Campylobacter geochelonis</name>
    <dbReference type="NCBI Taxonomy" id="1780362"/>
    <lineage>
        <taxon>Bacteria</taxon>
        <taxon>Pseudomonadati</taxon>
        <taxon>Campylobacterota</taxon>
        <taxon>Epsilonproteobacteria</taxon>
        <taxon>Campylobacterales</taxon>
        <taxon>Campylobacteraceae</taxon>
        <taxon>Campylobacter</taxon>
    </lineage>
</organism>
<evidence type="ECO:0000313" key="10">
    <source>
        <dbReference type="Proteomes" id="UP000069632"/>
    </source>
</evidence>
<evidence type="ECO:0000256" key="7">
    <source>
        <dbReference type="SAM" id="Phobius"/>
    </source>
</evidence>
<keyword evidence="4 7" id="KW-1133">Transmembrane helix</keyword>
<evidence type="ECO:0000256" key="3">
    <source>
        <dbReference type="ARBA" id="ARBA00022692"/>
    </source>
</evidence>
<feature type="transmembrane region" description="Helical" evidence="7">
    <location>
        <begin position="129"/>
        <end position="145"/>
    </location>
</feature>
<evidence type="ECO:0000256" key="4">
    <source>
        <dbReference type="ARBA" id="ARBA00022989"/>
    </source>
</evidence>